<dbReference type="AlphaFoldDB" id="A0AAD2FYB6"/>
<accession>A0AAD2FYB6</accession>
<dbReference type="PRINTS" id="PR00080">
    <property type="entry name" value="SDRFAMILY"/>
</dbReference>
<dbReference type="GO" id="GO:0016616">
    <property type="term" value="F:oxidoreductase activity, acting on the CH-OH group of donors, NAD or NADP as acceptor"/>
    <property type="evidence" value="ECO:0007669"/>
    <property type="project" value="TreeGrafter"/>
</dbReference>
<keyword evidence="6" id="KW-1185">Reference proteome</keyword>
<dbReference type="InterPro" id="IPR036291">
    <property type="entry name" value="NAD(P)-bd_dom_sf"/>
</dbReference>
<evidence type="ECO:0000313" key="6">
    <source>
        <dbReference type="Proteomes" id="UP001295423"/>
    </source>
</evidence>
<dbReference type="EMBL" id="CAKOGP040001914">
    <property type="protein sequence ID" value="CAJ1956555.1"/>
    <property type="molecule type" value="Genomic_DNA"/>
</dbReference>
<name>A0AAD2FYB6_9STRA</name>
<comment type="similarity">
    <text evidence="1 3">Belongs to the short-chain dehydrogenases/reductases (SDR) family.</text>
</comment>
<feature type="chain" id="PRO_5042225139" description="NAD(P)-binding protein" evidence="4">
    <location>
        <begin position="22"/>
        <end position="311"/>
    </location>
</feature>
<dbReference type="GO" id="GO:0006633">
    <property type="term" value="P:fatty acid biosynthetic process"/>
    <property type="evidence" value="ECO:0007669"/>
    <property type="project" value="TreeGrafter"/>
</dbReference>
<dbReference type="PANTHER" id="PTHR42760:SF133">
    <property type="entry name" value="3-OXOACYL-[ACYL-CARRIER-PROTEIN] REDUCTASE"/>
    <property type="match status" value="1"/>
</dbReference>
<comment type="caution">
    <text evidence="5">The sequence shown here is derived from an EMBL/GenBank/DDBJ whole genome shotgun (WGS) entry which is preliminary data.</text>
</comment>
<dbReference type="SUPFAM" id="SSF51735">
    <property type="entry name" value="NAD(P)-binding Rossmann-fold domains"/>
    <property type="match status" value="1"/>
</dbReference>
<dbReference type="InterPro" id="IPR002347">
    <property type="entry name" value="SDR_fam"/>
</dbReference>
<evidence type="ECO:0008006" key="7">
    <source>
        <dbReference type="Google" id="ProtNLM"/>
    </source>
</evidence>
<sequence length="311" mass="33201">MYPSYRLGLILILGLSTFTTAMTTQASQKLLLLQGKRVLVTGGGRGIGRAIALICHQQGARVAISSRTKSELQETIDLAASSWLPPISDGSSLAQEEECTDNETTLSVSMQLYEADVTSKQSVETMVQQIKDQWGGLDILINNAGGASNKGPVDSLDSDDLQNLLQLNVIGPQIVTSQVLQHCMPKDGHILNISSKAGKVGLPNMSFYVASKFALEGLTACWAKELADRQIVVNSISPGMIDTKSFPKAPGKAGVRTAESIQDGLLLALTAPSEYSGHYLHVDELDMVRNAGLPDTAAWKAIDEATFSVAN</sequence>
<dbReference type="PANTHER" id="PTHR42760">
    <property type="entry name" value="SHORT-CHAIN DEHYDROGENASES/REDUCTASES FAMILY MEMBER"/>
    <property type="match status" value="1"/>
</dbReference>
<evidence type="ECO:0000256" key="1">
    <source>
        <dbReference type="ARBA" id="ARBA00006484"/>
    </source>
</evidence>
<evidence type="ECO:0000313" key="5">
    <source>
        <dbReference type="EMBL" id="CAJ1956555.1"/>
    </source>
</evidence>
<evidence type="ECO:0000256" key="4">
    <source>
        <dbReference type="SAM" id="SignalP"/>
    </source>
</evidence>
<dbReference type="Proteomes" id="UP001295423">
    <property type="component" value="Unassembled WGS sequence"/>
</dbReference>
<dbReference type="Pfam" id="PF00106">
    <property type="entry name" value="adh_short"/>
    <property type="match status" value="2"/>
</dbReference>
<dbReference type="InterPro" id="IPR020904">
    <property type="entry name" value="Sc_DH/Rdtase_CS"/>
</dbReference>
<dbReference type="CDD" id="cd05233">
    <property type="entry name" value="SDR_c"/>
    <property type="match status" value="1"/>
</dbReference>
<gene>
    <name evidence="5" type="ORF">CYCCA115_LOCUS16291</name>
</gene>
<dbReference type="PRINTS" id="PR00081">
    <property type="entry name" value="GDHRDH"/>
</dbReference>
<proteinExistence type="inferred from homology"/>
<reference evidence="5" key="1">
    <citation type="submission" date="2023-08" db="EMBL/GenBank/DDBJ databases">
        <authorList>
            <person name="Audoor S."/>
            <person name="Bilcke G."/>
        </authorList>
    </citation>
    <scope>NUCLEOTIDE SEQUENCE</scope>
</reference>
<evidence type="ECO:0000256" key="2">
    <source>
        <dbReference type="ARBA" id="ARBA00023002"/>
    </source>
</evidence>
<feature type="signal peptide" evidence="4">
    <location>
        <begin position="1"/>
        <end position="21"/>
    </location>
</feature>
<dbReference type="PROSITE" id="PS00061">
    <property type="entry name" value="ADH_SHORT"/>
    <property type="match status" value="1"/>
</dbReference>
<dbReference type="GO" id="GO:0048038">
    <property type="term" value="F:quinone binding"/>
    <property type="evidence" value="ECO:0007669"/>
    <property type="project" value="TreeGrafter"/>
</dbReference>
<keyword evidence="2" id="KW-0560">Oxidoreductase</keyword>
<protein>
    <recommendedName>
        <fullName evidence="7">NAD(P)-binding protein</fullName>
    </recommendedName>
</protein>
<organism evidence="5 6">
    <name type="scientific">Cylindrotheca closterium</name>
    <dbReference type="NCBI Taxonomy" id="2856"/>
    <lineage>
        <taxon>Eukaryota</taxon>
        <taxon>Sar</taxon>
        <taxon>Stramenopiles</taxon>
        <taxon>Ochrophyta</taxon>
        <taxon>Bacillariophyta</taxon>
        <taxon>Bacillariophyceae</taxon>
        <taxon>Bacillariophycidae</taxon>
        <taxon>Bacillariales</taxon>
        <taxon>Bacillariaceae</taxon>
        <taxon>Cylindrotheca</taxon>
    </lineage>
</organism>
<evidence type="ECO:0000256" key="3">
    <source>
        <dbReference type="RuleBase" id="RU000363"/>
    </source>
</evidence>
<dbReference type="Gene3D" id="3.40.50.720">
    <property type="entry name" value="NAD(P)-binding Rossmann-like Domain"/>
    <property type="match status" value="1"/>
</dbReference>
<keyword evidence="4" id="KW-0732">Signal</keyword>